<dbReference type="AlphaFoldDB" id="A0A8J6TRQ7"/>
<evidence type="ECO:0000259" key="1">
    <source>
        <dbReference type="Pfam" id="PF08241"/>
    </source>
</evidence>
<dbReference type="CDD" id="cd02440">
    <property type="entry name" value="AdoMet_MTases"/>
    <property type="match status" value="1"/>
</dbReference>
<dbReference type="Pfam" id="PF08241">
    <property type="entry name" value="Methyltransf_11"/>
    <property type="match status" value="1"/>
</dbReference>
<proteinExistence type="predicted"/>
<accession>A0A8J6TRQ7</accession>
<dbReference type="SUPFAM" id="SSF53335">
    <property type="entry name" value="S-adenosyl-L-methionine-dependent methyltransferases"/>
    <property type="match status" value="1"/>
</dbReference>
<dbReference type="InterPro" id="IPR013216">
    <property type="entry name" value="Methyltransf_11"/>
</dbReference>
<dbReference type="GO" id="GO:0032259">
    <property type="term" value="P:methylation"/>
    <property type="evidence" value="ECO:0007669"/>
    <property type="project" value="UniProtKB-KW"/>
</dbReference>
<dbReference type="GO" id="GO:0008757">
    <property type="term" value="F:S-adenosylmethionine-dependent methyltransferase activity"/>
    <property type="evidence" value="ECO:0007669"/>
    <property type="project" value="InterPro"/>
</dbReference>
<gene>
    <name evidence="2" type="ORF">H8D96_20765</name>
</gene>
<keyword evidence="2" id="KW-0489">Methyltransferase</keyword>
<dbReference type="Gene3D" id="3.40.50.150">
    <property type="entry name" value="Vaccinia Virus protein VP39"/>
    <property type="match status" value="1"/>
</dbReference>
<dbReference type="Proteomes" id="UP000605201">
    <property type="component" value="Unassembled WGS sequence"/>
</dbReference>
<reference evidence="2 3" key="1">
    <citation type="submission" date="2020-08" db="EMBL/GenBank/DDBJ databases">
        <title>Bridging the membrane lipid divide: bacteria of the FCB group superphylum have the potential to synthesize archaeal ether lipids.</title>
        <authorList>
            <person name="Villanueva L."/>
            <person name="Von Meijenfeldt F.A.B."/>
            <person name="Westbye A.B."/>
            <person name="Yadav S."/>
            <person name="Hopmans E.C."/>
            <person name="Dutilh B.E."/>
            <person name="Sinninghe Damste J.S."/>
        </authorList>
    </citation>
    <scope>NUCLEOTIDE SEQUENCE [LARGE SCALE GENOMIC DNA]</scope>
    <source>
        <strain evidence="2">NIOZ-UU17</strain>
    </source>
</reference>
<organism evidence="2 3">
    <name type="scientific">Candidatus Desulfatibia vada</name>
    <dbReference type="NCBI Taxonomy" id="2841696"/>
    <lineage>
        <taxon>Bacteria</taxon>
        <taxon>Pseudomonadati</taxon>
        <taxon>Thermodesulfobacteriota</taxon>
        <taxon>Desulfobacteria</taxon>
        <taxon>Desulfobacterales</taxon>
        <taxon>Desulfobacterales incertae sedis</taxon>
        <taxon>Candidatus Desulfatibia</taxon>
    </lineage>
</organism>
<evidence type="ECO:0000313" key="2">
    <source>
        <dbReference type="EMBL" id="MBC8434348.1"/>
    </source>
</evidence>
<sequence>MKGNILGISGIGNFYPLIDMRNVELTEVNYPEADMQHLPYEDNGFDFVISDQVIEHLEDPKKAIKESYRVLNKDGIAIHTTCFINYIHSCPKDFWRFSPDALRYLCQGFSEILHCEGWGNRIAILLCFLSDRFRFMRIPEIKWSIRRLIATYNEEKYPIVTWVVAKK</sequence>
<dbReference type="EMBL" id="JACNIG010000421">
    <property type="protein sequence ID" value="MBC8434348.1"/>
    <property type="molecule type" value="Genomic_DNA"/>
</dbReference>
<comment type="caution">
    <text evidence="2">The sequence shown here is derived from an EMBL/GenBank/DDBJ whole genome shotgun (WGS) entry which is preliminary data.</text>
</comment>
<keyword evidence="2" id="KW-0808">Transferase</keyword>
<evidence type="ECO:0000313" key="3">
    <source>
        <dbReference type="Proteomes" id="UP000605201"/>
    </source>
</evidence>
<protein>
    <submittedName>
        <fullName evidence="2">Class I SAM-dependent methyltransferase</fullName>
    </submittedName>
</protein>
<dbReference type="InterPro" id="IPR029063">
    <property type="entry name" value="SAM-dependent_MTases_sf"/>
</dbReference>
<feature type="domain" description="Methyltransferase type 11" evidence="1">
    <location>
        <begin position="24"/>
        <end position="78"/>
    </location>
</feature>
<name>A0A8J6TRQ7_9BACT</name>